<dbReference type="AlphaFoldDB" id="A3K8Z1"/>
<protein>
    <submittedName>
        <fullName evidence="2">Uncharacterized protein</fullName>
    </submittedName>
</protein>
<sequence>METDSTFPVRLLAYIFEETGRFEQVMLTGFAAFVVVVLAAVLILRELRHLRIRWK</sequence>
<comment type="caution">
    <text evidence="2">The sequence shown here is derived from an EMBL/GenBank/DDBJ whole genome shotgun (WGS) entry which is preliminary data.</text>
</comment>
<dbReference type="Proteomes" id="UP000005713">
    <property type="component" value="Unassembled WGS sequence"/>
</dbReference>
<keyword evidence="1" id="KW-0472">Membrane</keyword>
<accession>A3K8Z1</accession>
<organism evidence="2 3">
    <name type="scientific">Sagittula stellata (strain ATCC 700073 / DSM 11524 / E-37)</name>
    <dbReference type="NCBI Taxonomy" id="388399"/>
    <lineage>
        <taxon>Bacteria</taxon>
        <taxon>Pseudomonadati</taxon>
        <taxon>Pseudomonadota</taxon>
        <taxon>Alphaproteobacteria</taxon>
        <taxon>Rhodobacterales</taxon>
        <taxon>Roseobacteraceae</taxon>
        <taxon>Sagittula</taxon>
    </lineage>
</organism>
<dbReference type="EMBL" id="AAYA01000016">
    <property type="protein sequence ID" value="EBA06374.1"/>
    <property type="molecule type" value="Genomic_DNA"/>
</dbReference>
<evidence type="ECO:0000256" key="1">
    <source>
        <dbReference type="SAM" id="Phobius"/>
    </source>
</evidence>
<evidence type="ECO:0000313" key="3">
    <source>
        <dbReference type="Proteomes" id="UP000005713"/>
    </source>
</evidence>
<evidence type="ECO:0000313" key="2">
    <source>
        <dbReference type="EMBL" id="EBA06374.1"/>
    </source>
</evidence>
<gene>
    <name evidence="2" type="ORF">SSE37_18090</name>
</gene>
<name>A3K8Z1_SAGS3</name>
<keyword evidence="1" id="KW-1133">Transmembrane helix</keyword>
<dbReference type="RefSeq" id="WP_005862691.1">
    <property type="nucleotide sequence ID" value="NZ_AAYA01000016.1"/>
</dbReference>
<reference evidence="2 3" key="1">
    <citation type="submission" date="2006-06" db="EMBL/GenBank/DDBJ databases">
        <authorList>
            <person name="Moran M.A."/>
            <person name="Ferriera S."/>
            <person name="Johnson J."/>
            <person name="Kravitz S."/>
            <person name="Beeson K."/>
            <person name="Sutton G."/>
            <person name="Rogers Y.-H."/>
            <person name="Friedman R."/>
            <person name="Frazier M."/>
            <person name="Venter J.C."/>
        </authorList>
    </citation>
    <scope>NUCLEOTIDE SEQUENCE [LARGE SCALE GENOMIC DNA]</scope>
    <source>
        <strain evidence="2 3">E-37</strain>
    </source>
</reference>
<keyword evidence="3" id="KW-1185">Reference proteome</keyword>
<keyword evidence="1" id="KW-0812">Transmembrane</keyword>
<proteinExistence type="predicted"/>
<feature type="transmembrane region" description="Helical" evidence="1">
    <location>
        <begin position="25"/>
        <end position="44"/>
    </location>
</feature>